<dbReference type="EMBL" id="JXTB01000417">
    <property type="protein sequence ID" value="PON41362.1"/>
    <property type="molecule type" value="Genomic_DNA"/>
</dbReference>
<keyword evidence="2" id="KW-1185">Reference proteome</keyword>
<gene>
    <name evidence="1" type="ORF">PanWU01x14_290310</name>
</gene>
<comment type="caution">
    <text evidence="1">The sequence shown here is derived from an EMBL/GenBank/DDBJ whole genome shotgun (WGS) entry which is preliminary data.</text>
</comment>
<name>A0A2P5AXS2_PARAD</name>
<proteinExistence type="predicted"/>
<organism evidence="1 2">
    <name type="scientific">Parasponia andersonii</name>
    <name type="common">Sponia andersonii</name>
    <dbReference type="NCBI Taxonomy" id="3476"/>
    <lineage>
        <taxon>Eukaryota</taxon>
        <taxon>Viridiplantae</taxon>
        <taxon>Streptophyta</taxon>
        <taxon>Embryophyta</taxon>
        <taxon>Tracheophyta</taxon>
        <taxon>Spermatophyta</taxon>
        <taxon>Magnoliopsida</taxon>
        <taxon>eudicotyledons</taxon>
        <taxon>Gunneridae</taxon>
        <taxon>Pentapetalae</taxon>
        <taxon>rosids</taxon>
        <taxon>fabids</taxon>
        <taxon>Rosales</taxon>
        <taxon>Cannabaceae</taxon>
        <taxon>Parasponia</taxon>
    </lineage>
</organism>
<accession>A0A2P5AXS2</accession>
<sequence>MQVCKVQNLNVSTIYIINTLQIFETIENTRMIFRKISFLKIFEKVSNSLMVCNKCHFFNNNSKNNNFLISDPNLSSDKLQSNTIQFCKNINFGPKLDKYHIF</sequence>
<dbReference type="AlphaFoldDB" id="A0A2P5AXS2"/>
<reference evidence="2" key="1">
    <citation type="submission" date="2016-06" db="EMBL/GenBank/DDBJ databases">
        <title>Parallel loss of symbiosis genes in relatives of nitrogen-fixing non-legume Parasponia.</title>
        <authorList>
            <person name="Van Velzen R."/>
            <person name="Holmer R."/>
            <person name="Bu F."/>
            <person name="Rutten L."/>
            <person name="Van Zeijl A."/>
            <person name="Liu W."/>
            <person name="Santuari L."/>
            <person name="Cao Q."/>
            <person name="Sharma T."/>
            <person name="Shen D."/>
            <person name="Roswanjaya Y."/>
            <person name="Wardhani T."/>
            <person name="Kalhor M.S."/>
            <person name="Jansen J."/>
            <person name="Van den Hoogen J."/>
            <person name="Gungor B."/>
            <person name="Hartog M."/>
            <person name="Hontelez J."/>
            <person name="Verver J."/>
            <person name="Yang W.-C."/>
            <person name="Schijlen E."/>
            <person name="Repin R."/>
            <person name="Schilthuizen M."/>
            <person name="Schranz E."/>
            <person name="Heidstra R."/>
            <person name="Miyata K."/>
            <person name="Fedorova E."/>
            <person name="Kohlen W."/>
            <person name="Bisseling T."/>
            <person name="Smit S."/>
            <person name="Geurts R."/>
        </authorList>
    </citation>
    <scope>NUCLEOTIDE SEQUENCE [LARGE SCALE GENOMIC DNA]</scope>
    <source>
        <strain evidence="2">cv. WU1-14</strain>
    </source>
</reference>
<evidence type="ECO:0000313" key="1">
    <source>
        <dbReference type="EMBL" id="PON41362.1"/>
    </source>
</evidence>
<protein>
    <submittedName>
        <fullName evidence="1">Uncharacterized protein</fullName>
    </submittedName>
</protein>
<dbReference type="Proteomes" id="UP000237105">
    <property type="component" value="Unassembled WGS sequence"/>
</dbReference>
<evidence type="ECO:0000313" key="2">
    <source>
        <dbReference type="Proteomes" id="UP000237105"/>
    </source>
</evidence>